<dbReference type="SUPFAM" id="SSF46689">
    <property type="entry name" value="Homeodomain-like"/>
    <property type="match status" value="1"/>
</dbReference>
<feature type="domain" description="Myb-like" evidence="3">
    <location>
        <begin position="112"/>
        <end position="144"/>
    </location>
</feature>
<reference evidence="6" key="1">
    <citation type="submission" date="2016-11" db="UniProtKB">
        <authorList>
            <consortium name="WormBaseParasite"/>
        </authorList>
    </citation>
    <scope>IDENTIFICATION</scope>
</reference>
<feature type="region of interest" description="Disordered" evidence="2">
    <location>
        <begin position="1"/>
        <end position="26"/>
    </location>
</feature>
<dbReference type="CDD" id="cd00167">
    <property type="entry name" value="SANT"/>
    <property type="match status" value="1"/>
</dbReference>
<evidence type="ECO:0000259" key="4">
    <source>
        <dbReference type="PROSITE" id="PS51294"/>
    </source>
</evidence>
<dbReference type="Pfam" id="PF00249">
    <property type="entry name" value="Myb_DNA-binding"/>
    <property type="match status" value="1"/>
</dbReference>
<dbReference type="InterPro" id="IPR017930">
    <property type="entry name" value="Myb_dom"/>
</dbReference>
<dbReference type="Proteomes" id="UP000095283">
    <property type="component" value="Unplaced"/>
</dbReference>
<dbReference type="AlphaFoldDB" id="A0A1I7XD58"/>
<evidence type="ECO:0000313" key="6">
    <source>
        <dbReference type="WBParaSite" id="Hba_15291"/>
    </source>
</evidence>
<dbReference type="WBParaSite" id="Hba_15291">
    <property type="protein sequence ID" value="Hba_15291"/>
    <property type="gene ID" value="Hba_15291"/>
</dbReference>
<organism evidence="5 6">
    <name type="scientific">Heterorhabditis bacteriophora</name>
    <name type="common">Entomopathogenic nematode worm</name>
    <dbReference type="NCBI Taxonomy" id="37862"/>
    <lineage>
        <taxon>Eukaryota</taxon>
        <taxon>Metazoa</taxon>
        <taxon>Ecdysozoa</taxon>
        <taxon>Nematoda</taxon>
        <taxon>Chromadorea</taxon>
        <taxon>Rhabditida</taxon>
        <taxon>Rhabditina</taxon>
        <taxon>Rhabditomorpha</taxon>
        <taxon>Strongyloidea</taxon>
        <taxon>Heterorhabditidae</taxon>
        <taxon>Heterorhabditis</taxon>
    </lineage>
</organism>
<dbReference type="PROSITE" id="PS50090">
    <property type="entry name" value="MYB_LIKE"/>
    <property type="match status" value="1"/>
</dbReference>
<dbReference type="InterPro" id="IPR009057">
    <property type="entry name" value="Homeodomain-like_sf"/>
</dbReference>
<dbReference type="Gene3D" id="1.10.10.60">
    <property type="entry name" value="Homeodomain-like"/>
    <property type="match status" value="1"/>
</dbReference>
<evidence type="ECO:0000259" key="3">
    <source>
        <dbReference type="PROSITE" id="PS50090"/>
    </source>
</evidence>
<protein>
    <submittedName>
        <fullName evidence="6">SANT domain-containing protein</fullName>
    </submittedName>
</protein>
<feature type="domain" description="HTH myb-type" evidence="4">
    <location>
        <begin position="112"/>
        <end position="153"/>
    </location>
</feature>
<dbReference type="GO" id="GO:0005634">
    <property type="term" value="C:nucleus"/>
    <property type="evidence" value="ECO:0007669"/>
    <property type="project" value="UniProtKB-SubCell"/>
</dbReference>
<keyword evidence="5" id="KW-1185">Reference proteome</keyword>
<evidence type="ECO:0000256" key="1">
    <source>
        <dbReference type="ARBA" id="ARBA00004123"/>
    </source>
</evidence>
<sequence>MADNIKPDQPRTSDFDNVSSNNDNEGSSALNYTEMVWSLTELRTLRSAVKASMLQNKLQPLLDRYIFWRLIRCAVNILSSVFMCFKFRSLPEDEILVGDYSNIDWARIATTELLMCAVSRLGAKDWSKVAKAVPGRADGQCRERTDMVRRRYHTLLTTKMRLCVAQLDRIRLSSVSSKVSAAVHNIRRNRVFRQFNEMVNGDDETGEKLCEQVREQTFREPTGRQLFQMKQRMNILTDEEKAIVEKGIEAIAQKYRDGDQNINVFDLVKGIELTERLAFSTILLLNNITSGCRIQKLFRQFDPAQMGEVTVESEYSEMYHLLYYELMVVYNCLEDLRVNT</sequence>
<dbReference type="InterPro" id="IPR001005">
    <property type="entry name" value="SANT/Myb"/>
</dbReference>
<dbReference type="PROSITE" id="PS51294">
    <property type="entry name" value="HTH_MYB"/>
    <property type="match status" value="1"/>
</dbReference>
<feature type="compositionally biased region" description="Basic and acidic residues" evidence="2">
    <location>
        <begin position="1"/>
        <end position="14"/>
    </location>
</feature>
<evidence type="ECO:0000256" key="2">
    <source>
        <dbReference type="SAM" id="MobiDB-lite"/>
    </source>
</evidence>
<proteinExistence type="predicted"/>
<evidence type="ECO:0000313" key="5">
    <source>
        <dbReference type="Proteomes" id="UP000095283"/>
    </source>
</evidence>
<feature type="compositionally biased region" description="Low complexity" evidence="2">
    <location>
        <begin position="15"/>
        <end position="24"/>
    </location>
</feature>
<name>A0A1I7XD58_HETBA</name>
<comment type="subcellular location">
    <subcellularLocation>
        <location evidence="1">Nucleus</location>
    </subcellularLocation>
</comment>
<accession>A0A1I7XD58</accession>